<accession>A0A1N6KL25</accession>
<dbReference type="GO" id="GO:0007165">
    <property type="term" value="P:signal transduction"/>
    <property type="evidence" value="ECO:0007669"/>
    <property type="project" value="InterPro"/>
</dbReference>
<reference evidence="6 7" key="1">
    <citation type="submission" date="2016-11" db="EMBL/GenBank/DDBJ databases">
        <authorList>
            <person name="Jaros S."/>
            <person name="Januszkiewicz K."/>
            <person name="Wedrychowicz H."/>
        </authorList>
    </citation>
    <scope>NUCLEOTIDE SEQUENCE [LARGE SCALE GENOMIC DNA]</scope>
    <source>
        <strain evidence="6 7">GAS86</strain>
    </source>
</reference>
<name>A0A1N6KL25_9BURK</name>
<dbReference type="PROSITE" id="PS50885">
    <property type="entry name" value="HAMP"/>
    <property type="match status" value="1"/>
</dbReference>
<dbReference type="GO" id="GO:0052621">
    <property type="term" value="F:diguanylate cyclase activity"/>
    <property type="evidence" value="ECO:0007669"/>
    <property type="project" value="UniProtKB-EC"/>
</dbReference>
<gene>
    <name evidence="6" type="ORF">SAMN05444168_7507</name>
</gene>
<dbReference type="Proteomes" id="UP000184693">
    <property type="component" value="Unassembled WGS sequence"/>
</dbReference>
<dbReference type="GO" id="GO:0005886">
    <property type="term" value="C:plasma membrane"/>
    <property type="evidence" value="ECO:0007669"/>
    <property type="project" value="TreeGrafter"/>
</dbReference>
<dbReference type="CDD" id="cd01949">
    <property type="entry name" value="GGDEF"/>
    <property type="match status" value="1"/>
</dbReference>
<dbReference type="AlphaFoldDB" id="A0A1N6KL25"/>
<dbReference type="PROSITE" id="PS51257">
    <property type="entry name" value="PROKAR_LIPOPROTEIN"/>
    <property type="match status" value="1"/>
</dbReference>
<evidence type="ECO:0000256" key="3">
    <source>
        <dbReference type="SAM" id="Phobius"/>
    </source>
</evidence>
<keyword evidence="3" id="KW-0812">Transmembrane</keyword>
<dbReference type="EC" id="2.7.7.65" evidence="1"/>
<dbReference type="PROSITE" id="PS50887">
    <property type="entry name" value="GGDEF"/>
    <property type="match status" value="1"/>
</dbReference>
<feature type="transmembrane region" description="Helical" evidence="3">
    <location>
        <begin position="315"/>
        <end position="340"/>
    </location>
</feature>
<dbReference type="GO" id="GO:1902201">
    <property type="term" value="P:negative regulation of bacterial-type flagellum-dependent cell motility"/>
    <property type="evidence" value="ECO:0007669"/>
    <property type="project" value="TreeGrafter"/>
</dbReference>
<evidence type="ECO:0000313" key="6">
    <source>
        <dbReference type="EMBL" id="SIO57265.1"/>
    </source>
</evidence>
<dbReference type="InterPro" id="IPR000160">
    <property type="entry name" value="GGDEF_dom"/>
</dbReference>
<evidence type="ECO:0000256" key="2">
    <source>
        <dbReference type="ARBA" id="ARBA00034247"/>
    </source>
</evidence>
<feature type="domain" description="HAMP" evidence="4">
    <location>
        <begin position="342"/>
        <end position="395"/>
    </location>
</feature>
<dbReference type="SMART" id="SM00267">
    <property type="entry name" value="GGDEF"/>
    <property type="match status" value="1"/>
</dbReference>
<protein>
    <recommendedName>
        <fullName evidence="1">diguanylate cyclase</fullName>
        <ecNumber evidence="1">2.7.7.65</ecNumber>
    </recommendedName>
</protein>
<keyword evidence="3" id="KW-0472">Membrane</keyword>
<dbReference type="PANTHER" id="PTHR45138:SF9">
    <property type="entry name" value="DIGUANYLATE CYCLASE DGCM-RELATED"/>
    <property type="match status" value="1"/>
</dbReference>
<dbReference type="PANTHER" id="PTHR45138">
    <property type="entry name" value="REGULATORY COMPONENTS OF SENSORY TRANSDUCTION SYSTEM"/>
    <property type="match status" value="1"/>
</dbReference>
<evidence type="ECO:0000259" key="5">
    <source>
        <dbReference type="PROSITE" id="PS50887"/>
    </source>
</evidence>
<evidence type="ECO:0000259" key="4">
    <source>
        <dbReference type="PROSITE" id="PS50885"/>
    </source>
</evidence>
<proteinExistence type="predicted"/>
<dbReference type="InterPro" id="IPR003660">
    <property type="entry name" value="HAMP_dom"/>
</dbReference>
<dbReference type="GO" id="GO:0043709">
    <property type="term" value="P:cell adhesion involved in single-species biofilm formation"/>
    <property type="evidence" value="ECO:0007669"/>
    <property type="project" value="TreeGrafter"/>
</dbReference>
<dbReference type="InterPro" id="IPR043128">
    <property type="entry name" value="Rev_trsase/Diguanyl_cyclase"/>
</dbReference>
<dbReference type="InterPro" id="IPR029787">
    <property type="entry name" value="Nucleotide_cyclase"/>
</dbReference>
<dbReference type="Gene3D" id="3.30.70.270">
    <property type="match status" value="1"/>
</dbReference>
<dbReference type="InterPro" id="IPR050469">
    <property type="entry name" value="Diguanylate_Cyclase"/>
</dbReference>
<dbReference type="NCBIfam" id="TIGR00254">
    <property type="entry name" value="GGDEF"/>
    <property type="match status" value="1"/>
</dbReference>
<dbReference type="FunFam" id="3.30.70.270:FF:000001">
    <property type="entry name" value="Diguanylate cyclase domain protein"/>
    <property type="match status" value="1"/>
</dbReference>
<feature type="domain" description="GGDEF" evidence="5">
    <location>
        <begin position="441"/>
        <end position="576"/>
    </location>
</feature>
<keyword evidence="3" id="KW-1133">Transmembrane helix</keyword>
<evidence type="ECO:0000256" key="1">
    <source>
        <dbReference type="ARBA" id="ARBA00012528"/>
    </source>
</evidence>
<evidence type="ECO:0000313" key="7">
    <source>
        <dbReference type="Proteomes" id="UP000184693"/>
    </source>
</evidence>
<dbReference type="EMBL" id="FSRM01000002">
    <property type="protein sequence ID" value="SIO57265.1"/>
    <property type="molecule type" value="Genomic_DNA"/>
</dbReference>
<dbReference type="SUPFAM" id="SSF55073">
    <property type="entry name" value="Nucleotide cyclase"/>
    <property type="match status" value="1"/>
</dbReference>
<dbReference type="Gene3D" id="6.10.340.10">
    <property type="match status" value="1"/>
</dbReference>
<comment type="catalytic activity">
    <reaction evidence="2">
        <text>2 GTP = 3',3'-c-di-GMP + 2 diphosphate</text>
        <dbReference type="Rhea" id="RHEA:24898"/>
        <dbReference type="ChEBI" id="CHEBI:33019"/>
        <dbReference type="ChEBI" id="CHEBI:37565"/>
        <dbReference type="ChEBI" id="CHEBI:58805"/>
        <dbReference type="EC" id="2.7.7.65"/>
    </reaction>
</comment>
<organism evidence="6 7">
    <name type="scientific">Paraburkholderia phenazinium</name>
    <dbReference type="NCBI Taxonomy" id="60549"/>
    <lineage>
        <taxon>Bacteria</taxon>
        <taxon>Pseudomonadati</taxon>
        <taxon>Pseudomonadota</taxon>
        <taxon>Betaproteobacteria</taxon>
        <taxon>Burkholderiales</taxon>
        <taxon>Burkholderiaceae</taxon>
        <taxon>Paraburkholderia</taxon>
    </lineage>
</organism>
<dbReference type="Pfam" id="PF00990">
    <property type="entry name" value="GGDEF"/>
    <property type="match status" value="1"/>
</dbReference>
<sequence length="586" mass="64048">MSIDRRFGIQMAVVFVPVLALSCWLLAYEWSTYAAADEALHSFQSYRLALLAMEKVSAERGPSNGVLGEDLPIPAARMAALQKARRASDIQVTLLADSLRRKHCLRCAAELTIVSDLQTDLAAARSNVDRLARLARPQRDDHALQGAVNSMIAIIPEFMPIVTINTATAIKGDPNALNCMLVGRLTADLREQAGQLGSHFTSALTLRRPLTGDEQLGIERTRGRIEQLRALLDARTPSLAAADPQGLARMTDQYFGNGLGYVASVRALAARPGGAGISTAQFAQQYVPTMQAITGFRDNVIALAHDELSHNRSDALLVLIGTGFAEVLLLALLITIAVGFRRHVIGPFVKATRIIDALARDDLTADIPRVSGRREIRGMFDAMRVLKKSSAERIRLEQERMYLIAELANLAQTDPLTHLLNRRAFENHARALFEEVRSSRQQVALVMFDVDHFKRINDTYGHTVGDDALRIIASLCREHWQDSDIVARIGGEEFAVLVRVDNAAHVLDLAQRLRKRIAETRVPTGTDTSCSITASFGIAVSADPDESGVTALLKRADQMLYAAKLSGRNCVMIDTGDAMDEAPSAS</sequence>